<evidence type="ECO:0000313" key="2">
    <source>
        <dbReference type="Proteomes" id="UP000053766"/>
    </source>
</evidence>
<gene>
    <name evidence="1" type="ORF">DICVIV_04463</name>
</gene>
<dbReference type="AlphaFoldDB" id="A0A0D8XY10"/>
<sequence length="83" mass="9354">MVSSVLSNKLAFCLRSAVFKSYIKIERYAMPKRYVSVMMGFLSTIRGKRELPVIGSVDVGPLANKSKKLVIHEWPRLAALSRL</sequence>
<dbReference type="Proteomes" id="UP000053766">
    <property type="component" value="Unassembled WGS sequence"/>
</dbReference>
<proteinExistence type="predicted"/>
<dbReference type="STRING" id="29172.A0A0D8XY10"/>
<name>A0A0D8XY10_DICVI</name>
<keyword evidence="2" id="KW-1185">Reference proteome</keyword>
<organism evidence="1 2">
    <name type="scientific">Dictyocaulus viviparus</name>
    <name type="common">Bovine lungworm</name>
    <dbReference type="NCBI Taxonomy" id="29172"/>
    <lineage>
        <taxon>Eukaryota</taxon>
        <taxon>Metazoa</taxon>
        <taxon>Ecdysozoa</taxon>
        <taxon>Nematoda</taxon>
        <taxon>Chromadorea</taxon>
        <taxon>Rhabditida</taxon>
        <taxon>Rhabditina</taxon>
        <taxon>Rhabditomorpha</taxon>
        <taxon>Strongyloidea</taxon>
        <taxon>Metastrongylidae</taxon>
        <taxon>Dictyocaulus</taxon>
    </lineage>
</organism>
<protein>
    <submittedName>
        <fullName evidence="1">Uncharacterized protein</fullName>
    </submittedName>
</protein>
<reference evidence="1 2" key="1">
    <citation type="submission" date="2013-11" db="EMBL/GenBank/DDBJ databases">
        <title>Draft genome of the bovine lungworm Dictyocaulus viviparus.</title>
        <authorList>
            <person name="Mitreva M."/>
        </authorList>
    </citation>
    <scope>NUCLEOTIDE SEQUENCE [LARGE SCALE GENOMIC DNA]</scope>
    <source>
        <strain evidence="1 2">HannoverDv2000</strain>
    </source>
</reference>
<reference evidence="2" key="2">
    <citation type="journal article" date="2016" name="Sci. Rep.">
        <title>Dictyocaulus viviparus genome, variome and transcriptome elucidate lungworm biology and support future intervention.</title>
        <authorList>
            <person name="McNulty S.N."/>
            <person name="Strube C."/>
            <person name="Rosa B.A."/>
            <person name="Martin J.C."/>
            <person name="Tyagi R."/>
            <person name="Choi Y.J."/>
            <person name="Wang Q."/>
            <person name="Hallsworth Pepin K."/>
            <person name="Zhang X."/>
            <person name="Ozersky P."/>
            <person name="Wilson R.K."/>
            <person name="Sternberg P.W."/>
            <person name="Gasser R.B."/>
            <person name="Mitreva M."/>
        </authorList>
    </citation>
    <scope>NUCLEOTIDE SEQUENCE [LARGE SCALE GENOMIC DNA]</scope>
    <source>
        <strain evidence="2">HannoverDv2000</strain>
    </source>
</reference>
<accession>A0A0D8XY10</accession>
<dbReference type="EMBL" id="KN716236">
    <property type="protein sequence ID" value="KJH49380.1"/>
    <property type="molecule type" value="Genomic_DNA"/>
</dbReference>
<evidence type="ECO:0000313" key="1">
    <source>
        <dbReference type="EMBL" id="KJH49380.1"/>
    </source>
</evidence>